<keyword evidence="4" id="KW-0645">Protease</keyword>
<gene>
    <name evidence="13" type="ORF">A2851_00345</name>
</gene>
<dbReference type="SUPFAM" id="SSF50156">
    <property type="entry name" value="PDZ domain-like"/>
    <property type="match status" value="1"/>
</dbReference>
<protein>
    <recommendedName>
        <fullName evidence="12">PDZ domain-containing protein</fullName>
    </recommendedName>
</protein>
<evidence type="ECO:0000256" key="8">
    <source>
        <dbReference type="ARBA" id="ARBA00022989"/>
    </source>
</evidence>
<dbReference type="GO" id="GO:0016020">
    <property type="term" value="C:membrane"/>
    <property type="evidence" value="ECO:0007669"/>
    <property type="project" value="UniProtKB-SubCell"/>
</dbReference>
<reference evidence="13 14" key="1">
    <citation type="journal article" date="2016" name="Nat. Commun.">
        <title>Thousands of microbial genomes shed light on interconnected biogeochemical processes in an aquifer system.</title>
        <authorList>
            <person name="Anantharaman K."/>
            <person name="Brown C.T."/>
            <person name="Hug L.A."/>
            <person name="Sharon I."/>
            <person name="Castelle C.J."/>
            <person name="Probst A.J."/>
            <person name="Thomas B.C."/>
            <person name="Singh A."/>
            <person name="Wilkins M.J."/>
            <person name="Karaoz U."/>
            <person name="Brodie E.L."/>
            <person name="Williams K.H."/>
            <person name="Hubbard S.S."/>
            <person name="Banfield J.F."/>
        </authorList>
    </citation>
    <scope>NUCLEOTIDE SEQUENCE [LARGE SCALE GENOMIC DNA]</scope>
</reference>
<dbReference type="EMBL" id="MFKT01000025">
    <property type="protein sequence ID" value="OGG52611.1"/>
    <property type="molecule type" value="Genomic_DNA"/>
</dbReference>
<evidence type="ECO:0000256" key="1">
    <source>
        <dbReference type="ARBA" id="ARBA00001947"/>
    </source>
</evidence>
<dbReference type="InterPro" id="IPR008915">
    <property type="entry name" value="Peptidase_M50"/>
</dbReference>
<evidence type="ECO:0000256" key="9">
    <source>
        <dbReference type="ARBA" id="ARBA00023049"/>
    </source>
</evidence>
<keyword evidence="5 11" id="KW-0812">Transmembrane</keyword>
<evidence type="ECO:0000256" key="5">
    <source>
        <dbReference type="ARBA" id="ARBA00022692"/>
    </source>
</evidence>
<keyword evidence="6" id="KW-0378">Hydrolase</keyword>
<evidence type="ECO:0000313" key="13">
    <source>
        <dbReference type="EMBL" id="OGG52611.1"/>
    </source>
</evidence>
<keyword evidence="8 11" id="KW-1133">Transmembrane helix</keyword>
<evidence type="ECO:0000313" key="14">
    <source>
        <dbReference type="Proteomes" id="UP000176863"/>
    </source>
</evidence>
<evidence type="ECO:0000259" key="12">
    <source>
        <dbReference type="PROSITE" id="PS50106"/>
    </source>
</evidence>
<dbReference type="PANTHER" id="PTHR42837:SF2">
    <property type="entry name" value="MEMBRANE METALLOPROTEASE ARASP2, CHLOROPLASTIC-RELATED"/>
    <property type="match status" value="1"/>
</dbReference>
<dbReference type="PANTHER" id="PTHR42837">
    <property type="entry name" value="REGULATOR OF SIGMA-E PROTEASE RSEP"/>
    <property type="match status" value="1"/>
</dbReference>
<evidence type="ECO:0000256" key="6">
    <source>
        <dbReference type="ARBA" id="ARBA00022801"/>
    </source>
</evidence>
<keyword evidence="10 11" id="KW-0472">Membrane</keyword>
<dbReference type="InterPro" id="IPR004387">
    <property type="entry name" value="Pept_M50_Zn"/>
</dbReference>
<evidence type="ECO:0000256" key="4">
    <source>
        <dbReference type="ARBA" id="ARBA00022670"/>
    </source>
</evidence>
<dbReference type="GO" id="GO:0004222">
    <property type="term" value="F:metalloendopeptidase activity"/>
    <property type="evidence" value="ECO:0007669"/>
    <property type="project" value="InterPro"/>
</dbReference>
<keyword evidence="9" id="KW-0482">Metalloprotease</keyword>
<dbReference type="Proteomes" id="UP000176863">
    <property type="component" value="Unassembled WGS sequence"/>
</dbReference>
<comment type="cofactor">
    <cofactor evidence="1">
        <name>Zn(2+)</name>
        <dbReference type="ChEBI" id="CHEBI:29105"/>
    </cofactor>
</comment>
<feature type="domain" description="PDZ" evidence="12">
    <location>
        <begin position="132"/>
        <end position="183"/>
    </location>
</feature>
<evidence type="ECO:0000256" key="3">
    <source>
        <dbReference type="ARBA" id="ARBA00007931"/>
    </source>
</evidence>
<evidence type="ECO:0000256" key="7">
    <source>
        <dbReference type="ARBA" id="ARBA00022833"/>
    </source>
</evidence>
<evidence type="ECO:0000256" key="11">
    <source>
        <dbReference type="SAM" id="Phobius"/>
    </source>
</evidence>
<dbReference type="GO" id="GO:0006508">
    <property type="term" value="P:proteolysis"/>
    <property type="evidence" value="ECO:0007669"/>
    <property type="project" value="UniProtKB-KW"/>
</dbReference>
<comment type="similarity">
    <text evidence="3">Belongs to the peptidase M50B family.</text>
</comment>
<dbReference type="STRING" id="1798480.A2851_00345"/>
<sequence length="363" mass="37775">MLTVLLVIAILVLLIVAHELGHFIAAKVFGVRVEEFGVGYPPRAFTFGKIGDTEYTLNWIPFGGFVRLFGDEGENQHGSGSLVDSPRWKQAIILVAGVAANVVVAWALFTIALHVGVPQAVDVVPPGEATRLIVADIVPGSPADAASIVPGDEILGIEDSKGERLAIVTPDAVVDFVKARGGKPISVLYLHAGATSTATVIPANAIIPNAAGQPALGVALVLVATVSEPWSEAAVNALYKTLSAFWIVGGDLWTLVQGAIEGAPNLSEVVGPVGIVSYVGDAAQNGIGAVLTLAALISVNLAIINLIPIPALDGGRLFVLIIESILRRDAPRLAVQILNALGIALILLLMFVVTYQDIARLLS</sequence>
<feature type="transmembrane region" description="Helical" evidence="11">
    <location>
        <begin position="333"/>
        <end position="355"/>
    </location>
</feature>
<dbReference type="SMART" id="SM00228">
    <property type="entry name" value="PDZ"/>
    <property type="match status" value="1"/>
</dbReference>
<dbReference type="InterPro" id="IPR036034">
    <property type="entry name" value="PDZ_sf"/>
</dbReference>
<dbReference type="InterPro" id="IPR001478">
    <property type="entry name" value="PDZ"/>
</dbReference>
<dbReference type="AlphaFoldDB" id="A0A1F6CUA9"/>
<dbReference type="PROSITE" id="PS50106">
    <property type="entry name" value="PDZ"/>
    <property type="match status" value="1"/>
</dbReference>
<comment type="subcellular location">
    <subcellularLocation>
        <location evidence="2">Membrane</location>
        <topology evidence="2">Multi-pass membrane protein</topology>
    </subcellularLocation>
</comment>
<comment type="caution">
    <text evidence="13">The sequence shown here is derived from an EMBL/GenBank/DDBJ whole genome shotgun (WGS) entry which is preliminary data.</text>
</comment>
<name>A0A1F6CUA9_9BACT</name>
<feature type="transmembrane region" description="Helical" evidence="11">
    <location>
        <begin position="287"/>
        <end position="312"/>
    </location>
</feature>
<dbReference type="Gene3D" id="2.30.42.10">
    <property type="match status" value="1"/>
</dbReference>
<evidence type="ECO:0000256" key="2">
    <source>
        <dbReference type="ARBA" id="ARBA00004141"/>
    </source>
</evidence>
<evidence type="ECO:0000256" key="10">
    <source>
        <dbReference type="ARBA" id="ARBA00023136"/>
    </source>
</evidence>
<proteinExistence type="inferred from homology"/>
<dbReference type="Pfam" id="PF02163">
    <property type="entry name" value="Peptidase_M50"/>
    <property type="match status" value="1"/>
</dbReference>
<accession>A0A1F6CUA9</accession>
<keyword evidence="7" id="KW-0862">Zinc</keyword>
<organism evidence="13 14">
    <name type="scientific">Candidatus Kaiserbacteria bacterium RIFCSPHIGHO2_01_FULL_53_29</name>
    <dbReference type="NCBI Taxonomy" id="1798480"/>
    <lineage>
        <taxon>Bacteria</taxon>
        <taxon>Candidatus Kaiseribacteriota</taxon>
    </lineage>
</organism>